<proteinExistence type="predicted"/>
<name>A0A146KJA7_9EUKA</name>
<organism evidence="1">
    <name type="scientific">Trepomonas sp. PC1</name>
    <dbReference type="NCBI Taxonomy" id="1076344"/>
    <lineage>
        <taxon>Eukaryota</taxon>
        <taxon>Metamonada</taxon>
        <taxon>Diplomonadida</taxon>
        <taxon>Hexamitidae</taxon>
        <taxon>Hexamitinae</taxon>
        <taxon>Trepomonas</taxon>
    </lineage>
</organism>
<gene>
    <name evidence="1" type="ORF">TPC1_10084</name>
</gene>
<dbReference type="AlphaFoldDB" id="A0A146KJA7"/>
<accession>A0A146KJA7</accession>
<dbReference type="EMBL" id="GDID01000059">
    <property type="protein sequence ID" value="JAP96547.1"/>
    <property type="molecule type" value="Transcribed_RNA"/>
</dbReference>
<evidence type="ECO:0000313" key="1">
    <source>
        <dbReference type="EMBL" id="JAP96547.1"/>
    </source>
</evidence>
<protein>
    <submittedName>
        <fullName evidence="1">B-box Zinc finger domain-containing protein</fullName>
    </submittedName>
</protein>
<reference evidence="1" key="1">
    <citation type="submission" date="2015-07" db="EMBL/GenBank/DDBJ databases">
        <title>Adaptation to a free-living lifestyle via gene acquisitions in the diplomonad Trepomonas sp. PC1.</title>
        <authorList>
            <person name="Xu F."/>
            <person name="Jerlstrom-Hultqvist J."/>
            <person name="Kolisko M."/>
            <person name="Simpson A.G.B."/>
            <person name="Roger A.J."/>
            <person name="Svard S.G."/>
            <person name="Andersson J.O."/>
        </authorList>
    </citation>
    <scope>NUCLEOTIDE SEQUENCE</scope>
    <source>
        <strain evidence="1">PC1</strain>
    </source>
</reference>
<sequence>MTIKYHKISTKVETAQLEEVVEQLQNELEVPKQFCLDYKSLQKFVESIEGLYMSLQEIGEK</sequence>